<accession>A0A9D5CB46</accession>
<dbReference type="AlphaFoldDB" id="A0A9D5CB46"/>
<feature type="domain" description="DUF4005" evidence="2">
    <location>
        <begin position="51"/>
        <end position="119"/>
    </location>
</feature>
<evidence type="ECO:0000313" key="4">
    <source>
        <dbReference type="Proteomes" id="UP001085076"/>
    </source>
</evidence>
<protein>
    <recommendedName>
        <fullName evidence="2">DUF4005 domain-containing protein</fullName>
    </recommendedName>
</protein>
<feature type="compositionally biased region" description="Polar residues" evidence="1">
    <location>
        <begin position="52"/>
        <end position="65"/>
    </location>
</feature>
<reference evidence="3" key="1">
    <citation type="submission" date="2021-03" db="EMBL/GenBank/DDBJ databases">
        <authorList>
            <person name="Li Z."/>
            <person name="Yang C."/>
        </authorList>
    </citation>
    <scope>NUCLEOTIDE SEQUENCE</scope>
    <source>
        <strain evidence="3">Dzin_1.0</strain>
        <tissue evidence="3">Leaf</tissue>
    </source>
</reference>
<name>A0A9D5CB46_9LILI</name>
<sequence>MAAASKGEQRPTRWLDRWATLRASYDGRTNRGRSSLDQRDGLAERTWRGDNRSASSSLVASPRCQHQQATAMPNYMVATESAKARTHSQSAERQRTMTPERDFLGGATAKKPLSFPEGYCQSLCSQSFKSAMAWLRSSYNLQSSTWMDLVLENEAVHDGSMKSVVGGERLCTDRHCWSLRLDEMAWSITFSCPLLLG</sequence>
<reference evidence="3" key="2">
    <citation type="journal article" date="2022" name="Hortic Res">
        <title>The genome of Dioscorea zingiberensis sheds light on the biosynthesis, origin and evolution of the medicinally important diosgenin saponins.</title>
        <authorList>
            <person name="Li Y."/>
            <person name="Tan C."/>
            <person name="Li Z."/>
            <person name="Guo J."/>
            <person name="Li S."/>
            <person name="Chen X."/>
            <person name="Wang C."/>
            <person name="Dai X."/>
            <person name="Yang H."/>
            <person name="Song W."/>
            <person name="Hou L."/>
            <person name="Xu J."/>
            <person name="Tong Z."/>
            <person name="Xu A."/>
            <person name="Yuan X."/>
            <person name="Wang W."/>
            <person name="Yang Q."/>
            <person name="Chen L."/>
            <person name="Sun Z."/>
            <person name="Wang K."/>
            <person name="Pan B."/>
            <person name="Chen J."/>
            <person name="Bao Y."/>
            <person name="Liu F."/>
            <person name="Qi X."/>
            <person name="Gang D.R."/>
            <person name="Wen J."/>
            <person name="Li J."/>
        </authorList>
    </citation>
    <scope>NUCLEOTIDE SEQUENCE</scope>
    <source>
        <strain evidence="3">Dzin_1.0</strain>
    </source>
</reference>
<organism evidence="3 4">
    <name type="scientific">Dioscorea zingiberensis</name>
    <dbReference type="NCBI Taxonomy" id="325984"/>
    <lineage>
        <taxon>Eukaryota</taxon>
        <taxon>Viridiplantae</taxon>
        <taxon>Streptophyta</taxon>
        <taxon>Embryophyta</taxon>
        <taxon>Tracheophyta</taxon>
        <taxon>Spermatophyta</taxon>
        <taxon>Magnoliopsida</taxon>
        <taxon>Liliopsida</taxon>
        <taxon>Dioscoreales</taxon>
        <taxon>Dioscoreaceae</taxon>
        <taxon>Dioscorea</taxon>
    </lineage>
</organism>
<dbReference type="Proteomes" id="UP001085076">
    <property type="component" value="Miscellaneous, Linkage group lg06"/>
</dbReference>
<dbReference type="Pfam" id="PF13178">
    <property type="entry name" value="DUF4005"/>
    <property type="match status" value="1"/>
</dbReference>
<evidence type="ECO:0000313" key="3">
    <source>
        <dbReference type="EMBL" id="KAJ0969357.1"/>
    </source>
</evidence>
<proteinExistence type="predicted"/>
<feature type="region of interest" description="Disordered" evidence="1">
    <location>
        <begin position="27"/>
        <end position="65"/>
    </location>
</feature>
<dbReference type="EMBL" id="JAGGNH010000006">
    <property type="protein sequence ID" value="KAJ0969357.1"/>
    <property type="molecule type" value="Genomic_DNA"/>
</dbReference>
<evidence type="ECO:0000256" key="1">
    <source>
        <dbReference type="SAM" id="MobiDB-lite"/>
    </source>
</evidence>
<feature type="compositionally biased region" description="Basic and acidic residues" evidence="1">
    <location>
        <begin position="34"/>
        <end position="51"/>
    </location>
</feature>
<keyword evidence="4" id="KW-1185">Reference proteome</keyword>
<dbReference type="InterPro" id="IPR025064">
    <property type="entry name" value="DUF4005"/>
</dbReference>
<comment type="caution">
    <text evidence="3">The sequence shown here is derived from an EMBL/GenBank/DDBJ whole genome shotgun (WGS) entry which is preliminary data.</text>
</comment>
<dbReference type="OrthoDB" id="776767at2759"/>
<gene>
    <name evidence="3" type="ORF">J5N97_022234</name>
</gene>
<evidence type="ECO:0000259" key="2">
    <source>
        <dbReference type="Pfam" id="PF13178"/>
    </source>
</evidence>